<evidence type="ECO:0000256" key="1">
    <source>
        <dbReference type="ARBA" id="ARBA00022581"/>
    </source>
</evidence>
<keyword evidence="3" id="KW-1133">Transmembrane helix</keyword>
<feature type="region of interest" description="Disordered" evidence="2">
    <location>
        <begin position="521"/>
        <end position="652"/>
    </location>
</feature>
<feature type="compositionally biased region" description="Polar residues" evidence="2">
    <location>
        <begin position="576"/>
        <end position="603"/>
    </location>
</feature>
<keyword evidence="3" id="KW-0812">Transmembrane</keyword>
<evidence type="ECO:0000256" key="3">
    <source>
        <dbReference type="SAM" id="Phobius"/>
    </source>
</evidence>
<feature type="region of interest" description="Disordered" evidence="2">
    <location>
        <begin position="1108"/>
        <end position="1148"/>
    </location>
</feature>
<keyword evidence="1" id="KW-0945">Host-virus interaction</keyword>
<protein>
    <recommendedName>
        <fullName evidence="6">Glycoprotease family protein</fullName>
    </recommendedName>
</protein>
<feature type="region of interest" description="Disordered" evidence="2">
    <location>
        <begin position="700"/>
        <end position="719"/>
    </location>
</feature>
<evidence type="ECO:0008006" key="6">
    <source>
        <dbReference type="Google" id="ProtNLM"/>
    </source>
</evidence>
<feature type="compositionally biased region" description="Low complexity" evidence="2">
    <location>
        <begin position="558"/>
        <end position="572"/>
    </location>
</feature>
<feature type="compositionally biased region" description="Basic and acidic residues" evidence="2">
    <location>
        <begin position="156"/>
        <end position="165"/>
    </location>
</feature>
<dbReference type="RefSeq" id="XP_033427730.1">
    <property type="nucleotide sequence ID" value="XM_033568924.1"/>
</dbReference>
<dbReference type="EMBL" id="QUQM01000003">
    <property type="protein sequence ID" value="KAA8648369.1"/>
    <property type="molecule type" value="Genomic_DNA"/>
</dbReference>
<dbReference type="VEuPathDB" id="FungiDB:EYZ11_007328"/>
<dbReference type="OrthoDB" id="10259622at2759"/>
<dbReference type="Proteomes" id="UP000324241">
    <property type="component" value="Unassembled WGS sequence"/>
</dbReference>
<feature type="transmembrane region" description="Helical" evidence="3">
    <location>
        <begin position="820"/>
        <end position="842"/>
    </location>
</feature>
<evidence type="ECO:0000313" key="5">
    <source>
        <dbReference type="Proteomes" id="UP000324241"/>
    </source>
</evidence>
<feature type="compositionally biased region" description="Low complexity" evidence="2">
    <location>
        <begin position="1114"/>
        <end position="1144"/>
    </location>
</feature>
<proteinExistence type="predicted"/>
<feature type="region of interest" description="Disordered" evidence="2">
    <location>
        <begin position="139"/>
        <end position="178"/>
    </location>
</feature>
<sequence length="1233" mass="135263">MASRRQYPQAELWIPTVPNFPLSSPITEEVASPTSSSSDERDMERRRPFEFLSKVTSRNPFLQKVNCTQHAAGESDRICSQCDYGKGNASLETAVTKKNTERPVGLNLVTDFSSNSNAHEKASEPSLVDLEDLKILSKEREKERSTQKLKGILKKSNKEGSHCLPDDSSNSTMGRPAWFDIKPRISPKKKFKDDLSPSDRPIMIGLSMSFDRSQDSQNGKPKELEIADNLRSPLTPSIIVTPAKEDTFWNRIAPEHQRPRAASSIYSQPTPCLENRETPIPPVPAIPAHHTAEKNEIISPRSPRRQSLASTRKHRSFSAGTVFEEDEISRPGTRSRSYSSSSVKKAFGRLSGFDGISRLSINSELNRHQSQGWWNYLLSPLLNRSSTISSKKPPKDVDRPPVPALKTNLSESSEEWWEKEVSCFSPETPETTVANRRDMASWQNCEKDPFADFNSITDPHAEPSVELGYSTSFMFPGRAIQGSAAEYFQACAHELFSRRPYFECINHVCSITPQDQIPVSDIADAAPSGNVGERGLLVDVDDMPRSENQVPRSTPIRSSVSNGCSCGGSAVAEGSEASNHSPEVNNSPKESTSNTPGTGSPEPQTKRVIPKIVNDNHIPIVNSPEPSKLDSPASEPSPRRGIKGAETADVSERQPYNPFIQQTTAAPPVTHVYVQTAPGPSPAPIVSTERAITQYIVVPPSHGGHGVQPQPSDPPSPDLQQTMEGIGSIPLSVMPNGPEPAHTRSPPAELPPRIEPQPITRHAMTNPFAERERIETRRRRLEREDAIGKKAGGLWRGRGCISNKGCFGRPGREGRLKRRWYMAITAFFLTIVIVAVVLALVLTRKGDEMPVQSQWLNLTGYPPMPTGIATVAGPEAKVQNSGCITPPSLWSCTLPKEQQDTNKGYSANQPNFRVEIRFRNGTYPNSTTVASDSHKSAVSKRYEGRFDPSPSPPDVKDLAFLGNTTDNNTNPFAGEETPFYMTFLSPVPLFSVRRVRRSDNPFPDIDSLIPSPAVNPDGTAAAANLYPLPKSQPVRLYNRGKDSEYYGFYTYFDRSIFLASTSALNGSKADDTPDDANGGSSKDQARVRCTWAQTRFLVQIWTQSERSGKNLLDSKTSSTSSSASATPTPTSTDTDTARSSNSSAMDFTRPGSFPYPITITLDRHGGDAKKKMVYCYGLEPDQHINSTDKKLQVENRGFGGKVVNPAPGLFNITGSSSDADSDLGFFDGVMAVA</sequence>
<keyword evidence="3" id="KW-0472">Membrane</keyword>
<accession>A0A5M9MUR6</accession>
<feature type="compositionally biased region" description="Polar residues" evidence="2">
    <location>
        <begin position="546"/>
        <end position="557"/>
    </location>
</feature>
<feature type="region of interest" description="Disordered" evidence="2">
    <location>
        <begin position="735"/>
        <end position="755"/>
    </location>
</feature>
<feature type="region of interest" description="Disordered" evidence="2">
    <location>
        <begin position="21"/>
        <end position="46"/>
    </location>
</feature>
<evidence type="ECO:0000313" key="4">
    <source>
        <dbReference type="EMBL" id="KAA8648369.1"/>
    </source>
</evidence>
<dbReference type="GeneID" id="54326956"/>
<dbReference type="PANTHER" id="PTHR13037">
    <property type="entry name" value="FORMIN"/>
    <property type="match status" value="1"/>
</dbReference>
<name>A0A5M9MUR6_9EURO</name>
<comment type="caution">
    <text evidence="4">The sequence shown here is derived from an EMBL/GenBank/DDBJ whole genome shotgun (WGS) entry which is preliminary data.</text>
</comment>
<organism evidence="4 5">
    <name type="scientific">Aspergillus tanneri</name>
    <dbReference type="NCBI Taxonomy" id="1220188"/>
    <lineage>
        <taxon>Eukaryota</taxon>
        <taxon>Fungi</taxon>
        <taxon>Dikarya</taxon>
        <taxon>Ascomycota</taxon>
        <taxon>Pezizomycotina</taxon>
        <taxon>Eurotiomycetes</taxon>
        <taxon>Eurotiomycetidae</taxon>
        <taxon>Eurotiales</taxon>
        <taxon>Aspergillaceae</taxon>
        <taxon>Aspergillus</taxon>
        <taxon>Aspergillus subgen. Circumdati</taxon>
    </lineage>
</organism>
<dbReference type="PANTHER" id="PTHR13037:SF24">
    <property type="entry name" value="POLYCOMB PROTEIN PCL-RELATED"/>
    <property type="match status" value="1"/>
</dbReference>
<reference evidence="4 5" key="1">
    <citation type="submission" date="2019-08" db="EMBL/GenBank/DDBJ databases">
        <title>The genome sequence of a newly discovered highly antifungal drug resistant Aspergillus species, Aspergillus tanneri NIH 1004.</title>
        <authorList>
            <person name="Mounaud S."/>
            <person name="Singh I."/>
            <person name="Joardar V."/>
            <person name="Pakala S."/>
            <person name="Pakala S."/>
            <person name="Venepally P."/>
            <person name="Chung J.K."/>
            <person name="Losada L."/>
            <person name="Nierman W.C."/>
        </authorList>
    </citation>
    <scope>NUCLEOTIDE SEQUENCE [LARGE SCALE GENOMIC DNA]</scope>
    <source>
        <strain evidence="4 5">NIH1004</strain>
    </source>
</reference>
<dbReference type="AlphaFoldDB" id="A0A5M9MUR6"/>
<gene>
    <name evidence="4" type="ORF">ATNIH1004_004254</name>
</gene>
<evidence type="ECO:0000256" key="2">
    <source>
        <dbReference type="SAM" id="MobiDB-lite"/>
    </source>
</evidence>